<evidence type="ECO:0000256" key="1">
    <source>
        <dbReference type="SAM" id="MobiDB-lite"/>
    </source>
</evidence>
<feature type="domain" description="DUF8212" evidence="3">
    <location>
        <begin position="253"/>
        <end position="317"/>
    </location>
</feature>
<dbReference type="Pfam" id="PF06985">
    <property type="entry name" value="HET"/>
    <property type="match status" value="1"/>
</dbReference>
<accession>A0A0C3DZL9</accession>
<dbReference type="InParanoid" id="A0A0C3DZL9"/>
<name>A0A0C3DZL9_9AGAM</name>
<dbReference type="OrthoDB" id="5303367at2759"/>
<dbReference type="InterPro" id="IPR058525">
    <property type="entry name" value="DUF8212"/>
</dbReference>
<keyword evidence="5" id="KW-1185">Reference proteome</keyword>
<dbReference type="PANTHER" id="PTHR10622:SF10">
    <property type="entry name" value="HET DOMAIN-CONTAINING PROTEIN"/>
    <property type="match status" value="1"/>
</dbReference>
<dbReference type="AlphaFoldDB" id="A0A0C3DZL9"/>
<dbReference type="Pfam" id="PF26640">
    <property type="entry name" value="DUF8212"/>
    <property type="match status" value="1"/>
</dbReference>
<dbReference type="PANTHER" id="PTHR10622">
    <property type="entry name" value="HET DOMAIN-CONTAINING PROTEIN"/>
    <property type="match status" value="1"/>
</dbReference>
<gene>
    <name evidence="4" type="ORF">SCLCIDRAFT_908468</name>
</gene>
<sequence>MRLINVEAFLERERLIRQGKRADRRAKVLEFGDDEATEYAILSHRWIGQEVVYNEIVELAKMAKDERSEIRQRDGYRKILQSCEQAKKDGYKWLWVDTCCIDKQSSAELSEAINSMYRWYENARICYVYLHDLPGSSFPTAKDYARYPNSNGWPEWLSRGWTLQEMIAPRNVQFFNLDWHPIGDKRSLSPILEDITRVPQVILREGLSPNRPCVAQIMSWAADRTTTRVEDKAYSLMGLLDVNMPMLYGEGRKAFHRLQLEIIRTSNDHSIFAWGRNEIHLQAGSILTNSSNLSKSASQKKSSPRLRTIDLVHSLSRIAASKSGCFFVPVLAVTRSSKPCCHAALVHRVHQWPSFWLCGNLITIDIQGLYIMKGFLFNYVKSISDIKACRIPTPHSKSMTAQSTRGVSPTRLRAQRD</sequence>
<dbReference type="Proteomes" id="UP000053989">
    <property type="component" value="Unassembled WGS sequence"/>
</dbReference>
<dbReference type="STRING" id="1036808.A0A0C3DZL9"/>
<feature type="region of interest" description="Disordered" evidence="1">
    <location>
        <begin position="395"/>
        <end position="417"/>
    </location>
</feature>
<evidence type="ECO:0000259" key="3">
    <source>
        <dbReference type="Pfam" id="PF26640"/>
    </source>
</evidence>
<dbReference type="EMBL" id="KN822053">
    <property type="protein sequence ID" value="KIM61321.1"/>
    <property type="molecule type" value="Genomic_DNA"/>
</dbReference>
<dbReference type="InterPro" id="IPR010730">
    <property type="entry name" value="HET"/>
</dbReference>
<proteinExistence type="predicted"/>
<protein>
    <submittedName>
        <fullName evidence="4">Uncharacterized protein</fullName>
    </submittedName>
</protein>
<organism evidence="4 5">
    <name type="scientific">Scleroderma citrinum Foug A</name>
    <dbReference type="NCBI Taxonomy" id="1036808"/>
    <lineage>
        <taxon>Eukaryota</taxon>
        <taxon>Fungi</taxon>
        <taxon>Dikarya</taxon>
        <taxon>Basidiomycota</taxon>
        <taxon>Agaricomycotina</taxon>
        <taxon>Agaricomycetes</taxon>
        <taxon>Agaricomycetidae</taxon>
        <taxon>Boletales</taxon>
        <taxon>Sclerodermatineae</taxon>
        <taxon>Sclerodermataceae</taxon>
        <taxon>Scleroderma</taxon>
    </lineage>
</organism>
<reference evidence="5" key="2">
    <citation type="submission" date="2015-01" db="EMBL/GenBank/DDBJ databases">
        <title>Evolutionary Origins and Diversification of the Mycorrhizal Mutualists.</title>
        <authorList>
            <consortium name="DOE Joint Genome Institute"/>
            <consortium name="Mycorrhizal Genomics Consortium"/>
            <person name="Kohler A."/>
            <person name="Kuo A."/>
            <person name="Nagy L.G."/>
            <person name="Floudas D."/>
            <person name="Copeland A."/>
            <person name="Barry K.W."/>
            <person name="Cichocki N."/>
            <person name="Veneault-Fourrey C."/>
            <person name="LaButti K."/>
            <person name="Lindquist E.A."/>
            <person name="Lipzen A."/>
            <person name="Lundell T."/>
            <person name="Morin E."/>
            <person name="Murat C."/>
            <person name="Riley R."/>
            <person name="Ohm R."/>
            <person name="Sun H."/>
            <person name="Tunlid A."/>
            <person name="Henrissat B."/>
            <person name="Grigoriev I.V."/>
            <person name="Hibbett D.S."/>
            <person name="Martin F."/>
        </authorList>
    </citation>
    <scope>NUCLEOTIDE SEQUENCE [LARGE SCALE GENOMIC DNA]</scope>
    <source>
        <strain evidence="5">Foug A</strain>
    </source>
</reference>
<feature type="compositionally biased region" description="Polar residues" evidence="1">
    <location>
        <begin position="395"/>
        <end position="407"/>
    </location>
</feature>
<evidence type="ECO:0000313" key="5">
    <source>
        <dbReference type="Proteomes" id="UP000053989"/>
    </source>
</evidence>
<reference evidence="4 5" key="1">
    <citation type="submission" date="2014-04" db="EMBL/GenBank/DDBJ databases">
        <authorList>
            <consortium name="DOE Joint Genome Institute"/>
            <person name="Kuo A."/>
            <person name="Kohler A."/>
            <person name="Nagy L.G."/>
            <person name="Floudas D."/>
            <person name="Copeland A."/>
            <person name="Barry K.W."/>
            <person name="Cichocki N."/>
            <person name="Veneault-Fourrey C."/>
            <person name="LaButti K."/>
            <person name="Lindquist E.A."/>
            <person name="Lipzen A."/>
            <person name="Lundell T."/>
            <person name="Morin E."/>
            <person name="Murat C."/>
            <person name="Sun H."/>
            <person name="Tunlid A."/>
            <person name="Henrissat B."/>
            <person name="Grigoriev I.V."/>
            <person name="Hibbett D.S."/>
            <person name="Martin F."/>
            <person name="Nordberg H.P."/>
            <person name="Cantor M.N."/>
            <person name="Hua S.X."/>
        </authorList>
    </citation>
    <scope>NUCLEOTIDE SEQUENCE [LARGE SCALE GENOMIC DNA]</scope>
    <source>
        <strain evidence="4 5">Foug A</strain>
    </source>
</reference>
<evidence type="ECO:0000313" key="4">
    <source>
        <dbReference type="EMBL" id="KIM61321.1"/>
    </source>
</evidence>
<feature type="domain" description="Heterokaryon incompatibility" evidence="2">
    <location>
        <begin position="39"/>
        <end position="137"/>
    </location>
</feature>
<evidence type="ECO:0000259" key="2">
    <source>
        <dbReference type="Pfam" id="PF06985"/>
    </source>
</evidence>
<dbReference type="HOGENOM" id="CLU_000288_138_0_1"/>